<dbReference type="RefSeq" id="WP_164624855.1">
    <property type="nucleotide sequence ID" value="NZ_JAAIVJ010000004.1"/>
</dbReference>
<comment type="caution">
    <text evidence="1">The sequence shown here is derived from an EMBL/GenBank/DDBJ whole genome shotgun (WGS) entry which is preliminary data.</text>
</comment>
<keyword evidence="2" id="KW-1185">Reference proteome</keyword>
<protein>
    <submittedName>
        <fullName evidence="1">Glycosyltransferase family 2 protein</fullName>
    </submittedName>
</protein>
<dbReference type="Proteomes" id="UP000477782">
    <property type="component" value="Unassembled WGS sequence"/>
</dbReference>
<reference evidence="1 2" key="1">
    <citation type="submission" date="2020-02" db="EMBL/GenBank/DDBJ databases">
        <authorList>
            <person name="Chen W.-M."/>
        </authorList>
    </citation>
    <scope>NUCLEOTIDE SEQUENCE [LARGE SCALE GENOMIC DNA]</scope>
    <source>
        <strain evidence="1 2">KMS-5</strain>
    </source>
</reference>
<name>A0A6M0QTU0_9RHOB</name>
<dbReference type="EMBL" id="JAAIVJ010000004">
    <property type="protein sequence ID" value="NEY90411.1"/>
    <property type="molecule type" value="Genomic_DNA"/>
</dbReference>
<gene>
    <name evidence="1" type="ORF">G4Z14_08890</name>
</gene>
<evidence type="ECO:0000313" key="1">
    <source>
        <dbReference type="EMBL" id="NEY90411.1"/>
    </source>
</evidence>
<keyword evidence="1" id="KW-0808">Transferase</keyword>
<dbReference type="AlphaFoldDB" id="A0A6M0QTU0"/>
<proteinExistence type="predicted"/>
<organism evidence="1 2">
    <name type="scientific">Tabrizicola oligotrophica</name>
    <dbReference type="NCBI Taxonomy" id="2710650"/>
    <lineage>
        <taxon>Bacteria</taxon>
        <taxon>Pseudomonadati</taxon>
        <taxon>Pseudomonadota</taxon>
        <taxon>Alphaproteobacteria</taxon>
        <taxon>Rhodobacterales</taxon>
        <taxon>Paracoccaceae</taxon>
        <taxon>Tabrizicola</taxon>
    </lineage>
</organism>
<accession>A0A6M0QTU0</accession>
<sequence>MPGHVLISSLKNEGPFILEWVAHHRVLGFDAIHVASNDCTDGSEVLLEALARAGIISHTPNLLHPGDIPQHAGYEKIRAAHPIDRADWLMMLDTDEFLNIHVGGHRVQDLTALASGADIVSLSARSFSDLPQTAWQPGPVTRAFPMAHARHHRASQSVKTLTHDPARFGGIHNHHMIGFRGSAPLRVFSAQTGETQEIAKGTPLGDRLRHIPKEAVGYKLAQYNHYAIKTLDSYLLRRDRGRGAAAGKAGAANDRHTFDYFTRRAGRGTPEPSIQRYFAETDRLIAELLADPAIAAAHRACEAAHAAAIAAIRAAPDWT</sequence>
<dbReference type="Pfam" id="PF13704">
    <property type="entry name" value="Glyco_tranf_2_4"/>
    <property type="match status" value="1"/>
</dbReference>
<evidence type="ECO:0000313" key="2">
    <source>
        <dbReference type="Proteomes" id="UP000477782"/>
    </source>
</evidence>
<dbReference type="GO" id="GO:0016740">
    <property type="term" value="F:transferase activity"/>
    <property type="evidence" value="ECO:0007669"/>
    <property type="project" value="UniProtKB-KW"/>
</dbReference>